<organism evidence="5 6">
    <name type="scientific">Cytospora schulzeri</name>
    <dbReference type="NCBI Taxonomy" id="448051"/>
    <lineage>
        <taxon>Eukaryota</taxon>
        <taxon>Fungi</taxon>
        <taxon>Dikarya</taxon>
        <taxon>Ascomycota</taxon>
        <taxon>Pezizomycotina</taxon>
        <taxon>Sordariomycetes</taxon>
        <taxon>Sordariomycetidae</taxon>
        <taxon>Diaporthales</taxon>
        <taxon>Cytosporaceae</taxon>
        <taxon>Cytospora</taxon>
    </lineage>
</organism>
<dbReference type="OrthoDB" id="5574718at2759"/>
<gene>
    <name evidence="5" type="ORF">VMCG_08941</name>
</gene>
<evidence type="ECO:0000259" key="4">
    <source>
        <dbReference type="Pfam" id="PF11701"/>
    </source>
</evidence>
<evidence type="ECO:0000313" key="6">
    <source>
        <dbReference type="Proteomes" id="UP000283895"/>
    </source>
</evidence>
<dbReference type="InterPro" id="IPR011989">
    <property type="entry name" value="ARM-like"/>
</dbReference>
<protein>
    <recommendedName>
        <fullName evidence="4">UNC-45/Cro1/She4 central domain-containing protein</fullName>
    </recommendedName>
</protein>
<dbReference type="Gene3D" id="1.25.10.10">
    <property type="entry name" value="Leucine-rich Repeat Variant"/>
    <property type="match status" value="1"/>
</dbReference>
<evidence type="ECO:0000313" key="5">
    <source>
        <dbReference type="EMBL" id="ROV92548.1"/>
    </source>
</evidence>
<dbReference type="EMBL" id="LKEA01000049">
    <property type="protein sequence ID" value="ROV92548.1"/>
    <property type="molecule type" value="Genomic_DNA"/>
</dbReference>
<name>A0A423VNH8_9PEZI</name>
<dbReference type="STRING" id="356882.A0A423VNH8"/>
<keyword evidence="2" id="KW-0963">Cytoplasm</keyword>
<evidence type="ECO:0000256" key="1">
    <source>
        <dbReference type="ARBA" id="ARBA00004496"/>
    </source>
</evidence>
<sequence>MATVNERDLSQLNREDQTLLLFARLMEGGQEDSETVRDIDQLTRLLTEDLEARKKEKSICDVIDSDCLDTVLCYLDMRQPEVVRGHATLTTSAYLKAAGETGSKQLRDFFQERIKRGTYDDYIVAFCVAAAIFPVVPDLTADLFLSEGFLPSLAPLMRRKWKSRKVETACLEMLNAACMNGQCREAVQKYCIEWLEEVVDQDPEEAVKSMYAHNTDGTHVEEGSVSLRRHSEKVQHLAAVILAKLRVRTPESMRHPSVFYEDPTNLDAIQPAHPPNSKENDPERVQQASTTIEELTKMFTDMLVKDQDHSRNNSIEGLAYSSLRPNVKEDLSKNKEFMKQLVKTLGNAPPKSPLTYGALSILVNLTRFQPNKSEEEKKMDQLKAYANAAGKIQQDPLNDNEHVTERCKRVFEAGVTPVLVSHSKNGSIASLSLIINIINSMSMIPSIRGQLAQQGAVRLLIAAWNALPASDDQTKRTAAQALARILISTNPELVFGGTRPIPQGASIRPLASIIAPDPDADTRDLLPTFESLMALTNLASTDDETRKAIVRQAWLDIEEQLLSSNHNITKAAVELICNLVQCVDAMALYADGSTKAKDRLHILLALADAEDFGTRSGAGGALATLTGIDEVVDAILERERGMKNILGLCADAEKEELRHRGAFVVYNIVTTDGEIGRRARERIKADGGVEILTECAKRTRSPEVLDLTVQALKLVLEGN</sequence>
<dbReference type="PANTHER" id="PTHR45994">
    <property type="entry name" value="FI21225P1"/>
    <property type="match status" value="1"/>
</dbReference>
<comment type="caution">
    <text evidence="5">The sequence shown here is derived from an EMBL/GenBank/DDBJ whole genome shotgun (WGS) entry which is preliminary data.</text>
</comment>
<proteinExistence type="predicted"/>
<dbReference type="GO" id="GO:0051879">
    <property type="term" value="F:Hsp90 protein binding"/>
    <property type="evidence" value="ECO:0007669"/>
    <property type="project" value="TreeGrafter"/>
</dbReference>
<dbReference type="SUPFAM" id="SSF48371">
    <property type="entry name" value="ARM repeat"/>
    <property type="match status" value="1"/>
</dbReference>
<dbReference type="Pfam" id="PF11701">
    <property type="entry name" value="UNC45-central"/>
    <property type="match status" value="1"/>
</dbReference>
<feature type="domain" description="UNC-45/Cro1/She4 central" evidence="4">
    <location>
        <begin position="66"/>
        <end position="245"/>
    </location>
</feature>
<keyword evidence="6" id="KW-1185">Reference proteome</keyword>
<dbReference type="Proteomes" id="UP000283895">
    <property type="component" value="Unassembled WGS sequence"/>
</dbReference>
<dbReference type="PANTHER" id="PTHR45994:SF1">
    <property type="entry name" value="FI21225P1"/>
    <property type="match status" value="1"/>
</dbReference>
<evidence type="ECO:0000256" key="3">
    <source>
        <dbReference type="SAM" id="MobiDB-lite"/>
    </source>
</evidence>
<comment type="subcellular location">
    <subcellularLocation>
        <location evidence="1">Cytoplasm</location>
    </subcellularLocation>
</comment>
<reference evidence="5 6" key="1">
    <citation type="submission" date="2015-09" db="EMBL/GenBank/DDBJ databases">
        <title>Host preference determinants of Valsa canker pathogens revealed by comparative genomics.</title>
        <authorList>
            <person name="Yin Z."/>
            <person name="Huang L."/>
        </authorList>
    </citation>
    <scope>NUCLEOTIDE SEQUENCE [LARGE SCALE GENOMIC DNA]</scope>
    <source>
        <strain evidence="5 6">03-1</strain>
    </source>
</reference>
<dbReference type="InterPro" id="IPR024660">
    <property type="entry name" value="UCS_central_dom"/>
</dbReference>
<evidence type="ECO:0000256" key="2">
    <source>
        <dbReference type="ARBA" id="ARBA00022490"/>
    </source>
</evidence>
<dbReference type="GO" id="GO:0005737">
    <property type="term" value="C:cytoplasm"/>
    <property type="evidence" value="ECO:0007669"/>
    <property type="project" value="UniProtKB-SubCell"/>
</dbReference>
<feature type="region of interest" description="Disordered" evidence="3">
    <location>
        <begin position="259"/>
        <end position="284"/>
    </location>
</feature>
<dbReference type="InterPro" id="IPR016024">
    <property type="entry name" value="ARM-type_fold"/>
</dbReference>
<accession>A0A423VNH8</accession>
<dbReference type="AlphaFoldDB" id="A0A423VNH8"/>